<reference evidence="5 6" key="1">
    <citation type="submission" date="2024-01" db="EMBL/GenBank/DDBJ databases">
        <title>The genomes of 5 underutilized Papilionoideae crops provide insights into root nodulation and disease resistance.</title>
        <authorList>
            <person name="Yuan L."/>
        </authorList>
    </citation>
    <scope>NUCLEOTIDE SEQUENCE [LARGE SCALE GENOMIC DNA]</scope>
    <source>
        <strain evidence="5">LY-2023</strain>
        <tissue evidence="5">Leaf</tissue>
    </source>
</reference>
<dbReference type="CDD" id="cd23509">
    <property type="entry name" value="Gnk2-like"/>
    <property type="match status" value="2"/>
</dbReference>
<accession>A0AAN9IGP6</accession>
<feature type="transmembrane region" description="Helical" evidence="3">
    <location>
        <begin position="33"/>
        <end position="50"/>
    </location>
</feature>
<keyword evidence="1" id="KW-0732">Signal</keyword>
<dbReference type="PROSITE" id="PS51473">
    <property type="entry name" value="GNK2"/>
    <property type="match status" value="2"/>
</dbReference>
<feature type="domain" description="Gnk2-homologous" evidence="4">
    <location>
        <begin position="164"/>
        <end position="274"/>
    </location>
</feature>
<evidence type="ECO:0000256" key="3">
    <source>
        <dbReference type="SAM" id="Phobius"/>
    </source>
</evidence>
<protein>
    <recommendedName>
        <fullName evidence="4">Gnk2-homologous domain-containing protein</fullName>
    </recommendedName>
</protein>
<feature type="transmembrane region" description="Helical" evidence="3">
    <location>
        <begin position="297"/>
        <end position="320"/>
    </location>
</feature>
<gene>
    <name evidence="5" type="ORF">RJT34_25270</name>
</gene>
<keyword evidence="6" id="KW-1185">Reference proteome</keyword>
<evidence type="ECO:0000256" key="2">
    <source>
        <dbReference type="ARBA" id="ARBA00022737"/>
    </source>
</evidence>
<dbReference type="AlphaFoldDB" id="A0AAN9IGP6"/>
<proteinExistence type="predicted"/>
<organism evidence="5 6">
    <name type="scientific">Clitoria ternatea</name>
    <name type="common">Butterfly pea</name>
    <dbReference type="NCBI Taxonomy" id="43366"/>
    <lineage>
        <taxon>Eukaryota</taxon>
        <taxon>Viridiplantae</taxon>
        <taxon>Streptophyta</taxon>
        <taxon>Embryophyta</taxon>
        <taxon>Tracheophyta</taxon>
        <taxon>Spermatophyta</taxon>
        <taxon>Magnoliopsida</taxon>
        <taxon>eudicotyledons</taxon>
        <taxon>Gunneridae</taxon>
        <taxon>Pentapetalae</taxon>
        <taxon>rosids</taxon>
        <taxon>fabids</taxon>
        <taxon>Fabales</taxon>
        <taxon>Fabaceae</taxon>
        <taxon>Papilionoideae</taxon>
        <taxon>50 kb inversion clade</taxon>
        <taxon>NPAAA clade</taxon>
        <taxon>indigoferoid/millettioid clade</taxon>
        <taxon>Phaseoleae</taxon>
        <taxon>Clitoria</taxon>
    </lineage>
</organism>
<dbReference type="Proteomes" id="UP001359559">
    <property type="component" value="Unassembled WGS sequence"/>
</dbReference>
<dbReference type="Pfam" id="PF01657">
    <property type="entry name" value="Stress-antifung"/>
    <property type="match status" value="2"/>
</dbReference>
<dbReference type="InterPro" id="IPR002902">
    <property type="entry name" value="GNK2"/>
</dbReference>
<feature type="domain" description="Gnk2-homologous" evidence="4">
    <location>
        <begin position="57"/>
        <end position="161"/>
    </location>
</feature>
<dbReference type="PANTHER" id="PTHR32099:SF42">
    <property type="entry name" value="CYSTEINE-RICH RECEPTOR-LIKE PROTEIN KINASE 9-RELATED"/>
    <property type="match status" value="1"/>
</dbReference>
<evidence type="ECO:0000259" key="4">
    <source>
        <dbReference type="PROSITE" id="PS51473"/>
    </source>
</evidence>
<dbReference type="EMBL" id="JAYKXN010000006">
    <property type="protein sequence ID" value="KAK7280208.1"/>
    <property type="molecule type" value="Genomic_DNA"/>
</dbReference>
<dbReference type="PANTHER" id="PTHR32099">
    <property type="entry name" value="CYSTEINE-RICH REPEAT SECRETORY PROTEIN"/>
    <property type="match status" value="1"/>
</dbReference>
<keyword evidence="3" id="KW-1133">Transmembrane helix</keyword>
<evidence type="ECO:0000313" key="5">
    <source>
        <dbReference type="EMBL" id="KAK7280208.1"/>
    </source>
</evidence>
<keyword evidence="3" id="KW-0812">Transmembrane</keyword>
<dbReference type="FunFam" id="3.30.430.20:FF:000003">
    <property type="entry name" value="Cysteine-rich RLK (RECEPTOR-like protein kinase) 10"/>
    <property type="match status" value="1"/>
</dbReference>
<keyword evidence="2" id="KW-0677">Repeat</keyword>
<sequence>MLQKSGKLQKCTSNPLQIFFQTSITKIKMLPSNYLVISYVFLSLFSFLLFPTKAAPIYSSHFCTNSTKYQPNSTFQTNLNLLLSSLSSNATKGIHFYKTEIGNDAPNTIKGLFLCRGDTLAATCGDCVTVAAREIKHRCPIQEEAIIWYDMCMVRYTNQYFNNIVPGVDISDTKSVAHADLDRFNELLAGLLNSLAREAANSVNDDDKFATGEVNFTSSVTLYGLLQCTPELSLFDCNMCFRSAIAYVPNCCDGKQGARVLLPGCNIRYEVYPFYNSTKTLTPVVKLRSSGRSRFDVILAFVIPIVAAMVLFTFGICTVMRKQARNMIESWNKTDIIASDGLVPSVGCDCGGLFPPEIAVAARSKMELFNLYLKTFGTCHFI</sequence>
<dbReference type="Gene3D" id="3.30.430.20">
    <property type="entry name" value="Gnk2 domain, C-X8-C-X2-C motif"/>
    <property type="match status" value="2"/>
</dbReference>
<dbReference type="FunFam" id="3.30.430.20:FF:000002">
    <property type="entry name" value="Cysteine-rich receptor-like protein kinase 10"/>
    <property type="match status" value="1"/>
</dbReference>
<comment type="caution">
    <text evidence="5">The sequence shown here is derived from an EMBL/GenBank/DDBJ whole genome shotgun (WGS) entry which is preliminary data.</text>
</comment>
<evidence type="ECO:0000313" key="6">
    <source>
        <dbReference type="Proteomes" id="UP001359559"/>
    </source>
</evidence>
<dbReference type="InterPro" id="IPR038408">
    <property type="entry name" value="GNK2_sf"/>
</dbReference>
<evidence type="ECO:0000256" key="1">
    <source>
        <dbReference type="ARBA" id="ARBA00022729"/>
    </source>
</evidence>
<name>A0AAN9IGP6_CLITE</name>
<keyword evidence="3" id="KW-0472">Membrane</keyword>